<feature type="region of interest" description="Disordered" evidence="1">
    <location>
        <begin position="347"/>
        <end position="493"/>
    </location>
</feature>
<feature type="region of interest" description="Disordered" evidence="1">
    <location>
        <begin position="1"/>
        <end position="27"/>
    </location>
</feature>
<dbReference type="KEGG" id="aluc:AKAW2_70286A"/>
<feature type="compositionally biased region" description="Low complexity" evidence="1">
    <location>
        <begin position="652"/>
        <end position="663"/>
    </location>
</feature>
<dbReference type="Proteomes" id="UP000661280">
    <property type="component" value="Chromosome 7"/>
</dbReference>
<feature type="region of interest" description="Disordered" evidence="1">
    <location>
        <begin position="63"/>
        <end position="109"/>
    </location>
</feature>
<evidence type="ECO:0000313" key="2">
    <source>
        <dbReference type="EMBL" id="BCS03408.1"/>
    </source>
</evidence>
<accession>A0A7R7WI55</accession>
<dbReference type="AlphaFoldDB" id="A0A7R7WI55"/>
<reference evidence="2" key="2">
    <citation type="submission" date="2021-02" db="EMBL/GenBank/DDBJ databases">
        <title>Aspergillus luchuensis mut. kawachii IFO 4304 genome sequence.</title>
        <authorList>
            <person name="Mori K."/>
            <person name="Kadooka C."/>
            <person name="Goto M."/>
            <person name="Futagami T."/>
        </authorList>
    </citation>
    <scope>NUCLEOTIDE SEQUENCE</scope>
    <source>
        <strain evidence="2">IFO 4308</strain>
    </source>
</reference>
<reference evidence="2" key="1">
    <citation type="submission" date="2021-01" db="EMBL/GenBank/DDBJ databases">
        <authorList>
            <consortium name="Aspergillus luchuensis mut. kawachii IFO 4304 genome sequencing consortium"/>
            <person name="Kazuki M."/>
            <person name="Futagami T."/>
        </authorList>
    </citation>
    <scope>NUCLEOTIDE SEQUENCE</scope>
    <source>
        <strain evidence="2">IFO 4308</strain>
    </source>
</reference>
<feature type="compositionally biased region" description="Low complexity" evidence="1">
    <location>
        <begin position="581"/>
        <end position="590"/>
    </location>
</feature>
<feature type="compositionally biased region" description="Low complexity" evidence="1">
    <location>
        <begin position="477"/>
        <end position="488"/>
    </location>
</feature>
<name>A0A7R7WI55_ASPKA</name>
<dbReference type="GeneID" id="64964729"/>
<proteinExistence type="predicted"/>
<sequence>MSEEPGKRLENPSQRTSLDANPPGDQHVEFVNAEPELLSSGTGRLSAGRGAILANAARELQDVAAKQPTSHTSNRLEPLHLGTRRSRPYGEPVVPPSWTEGPQGKKYRRQMPVGEMVVPTQAGTGEGYNYSSYQRPPLFTQAPKNKVHRPKSPTEGHSRYLAGTLKMLSKHNNPPQQENDPNNGIDTPPTEYMVHEPPYTPDDGGVTSQARGGDVVVYEQYDPDIHPHPPPDPQLYGFGVPQQVPPGGASDRPSRQGAKALARERPRQLRQGLAEPQVLTGVLGVTPEPKRQLLQEPLNGNRLLAIQEARARPPRWTGWGNIIGPHVDVYPALIEPVDEIREQQRRIEGGEAGSRRSRPIQGPPAQGPHVQGPHVQGPHVQGPPIQGPPIQGPPIQGPPIQGPPIQGPPIQGPPIQGPPIQGPPIQGPPIQGPPIQGPPIQGPPIQGPPIQGPPVQGPPVQGPPAQGPPAQGPPAQGPSAQGPPVQGPIIPRVISKVIDSTQYMHDHYDEYYPQDILHRMRNWGGVSPSSLHSALAPGQLEQIPRAPPTLPKAAPAQVEPAKKGKAKATKRKRATEPENSEPPARSASPRRSARTPRPPASAGAAAEEAAPKRSAVPKRSAAPKSSAAQKKSAAPKSSSAPKRSTRSVRSLASTGPAAGEAEPASPPRRMQTRAMARSQGKEAAIATKKG</sequence>
<gene>
    <name evidence="2" type="ORF">AKAW2_70286A</name>
</gene>
<feature type="region of interest" description="Disordered" evidence="1">
    <location>
        <begin position="240"/>
        <end position="270"/>
    </location>
</feature>
<dbReference type="EMBL" id="AP024431">
    <property type="protein sequence ID" value="BCS03408.1"/>
    <property type="molecule type" value="Genomic_DNA"/>
</dbReference>
<feature type="region of interest" description="Disordered" evidence="1">
    <location>
        <begin position="169"/>
        <end position="209"/>
    </location>
</feature>
<evidence type="ECO:0000313" key="3">
    <source>
        <dbReference type="Proteomes" id="UP000661280"/>
    </source>
</evidence>
<protein>
    <submittedName>
        <fullName evidence="2">Uncharacterized protein</fullName>
    </submittedName>
</protein>
<dbReference type="RefSeq" id="XP_041547170.1">
    <property type="nucleotide sequence ID" value="XM_041682850.1"/>
</dbReference>
<organism evidence="2 3">
    <name type="scientific">Aspergillus kawachii</name>
    <name type="common">White koji mold</name>
    <name type="synonym">Aspergillus awamori var. kawachi</name>
    <dbReference type="NCBI Taxonomy" id="1069201"/>
    <lineage>
        <taxon>Eukaryota</taxon>
        <taxon>Fungi</taxon>
        <taxon>Dikarya</taxon>
        <taxon>Ascomycota</taxon>
        <taxon>Pezizomycotina</taxon>
        <taxon>Eurotiomycetes</taxon>
        <taxon>Eurotiomycetidae</taxon>
        <taxon>Eurotiales</taxon>
        <taxon>Aspergillaceae</taxon>
        <taxon>Aspergillus</taxon>
        <taxon>Aspergillus subgen. Circumdati</taxon>
    </lineage>
</organism>
<feature type="compositionally biased region" description="Basic and acidic residues" evidence="1">
    <location>
        <begin position="1"/>
        <end position="10"/>
    </location>
</feature>
<dbReference type="OrthoDB" id="4449596at2759"/>
<feature type="compositionally biased region" description="Pro residues" evidence="1">
    <location>
        <begin position="385"/>
        <end position="476"/>
    </location>
</feature>
<feature type="compositionally biased region" description="Basic residues" evidence="1">
    <location>
        <begin position="563"/>
        <end position="573"/>
    </location>
</feature>
<evidence type="ECO:0000256" key="1">
    <source>
        <dbReference type="SAM" id="MobiDB-lite"/>
    </source>
</evidence>
<feature type="compositionally biased region" description="Low complexity" evidence="1">
    <location>
        <begin position="600"/>
        <end position="642"/>
    </location>
</feature>
<feature type="compositionally biased region" description="Low complexity" evidence="1">
    <location>
        <begin position="172"/>
        <end position="183"/>
    </location>
</feature>
<feature type="region of interest" description="Disordered" evidence="1">
    <location>
        <begin position="521"/>
        <end position="690"/>
    </location>
</feature>
<keyword evidence="3" id="KW-1185">Reference proteome</keyword>